<reference evidence="3" key="1">
    <citation type="submission" date="2018-03" db="EMBL/GenBank/DDBJ databases">
        <authorList>
            <person name="Zecchin S."/>
        </authorList>
    </citation>
    <scope>NUCLEOTIDE SEQUENCE [LARGE SCALE GENOMIC DNA]</scope>
</reference>
<dbReference type="PANTHER" id="PTHR38598:SF1">
    <property type="entry name" value="INNER MEMBRANE PROTEIN YJCH"/>
    <property type="match status" value="1"/>
</dbReference>
<dbReference type="Pfam" id="PF04341">
    <property type="entry name" value="DUF485"/>
    <property type="match status" value="1"/>
</dbReference>
<evidence type="ECO:0000313" key="2">
    <source>
        <dbReference type="EMBL" id="SPQ00254.1"/>
    </source>
</evidence>
<dbReference type="InterPro" id="IPR007436">
    <property type="entry name" value="DUF485"/>
</dbReference>
<sequence length="104" mass="11439">MSKKTVHEILEDEDFKALSSQKNVISIILTILELVLYFGFIALIAFNKPFLSQKLSGEGATTIGIPIAVGTILGSWVFTGIYIFWANSKYDAEVKKVKDNIIGG</sequence>
<gene>
    <name evidence="2" type="primary">yjcH</name>
    <name evidence="2" type="ORF">NBG4_20060</name>
</gene>
<dbReference type="OrthoDB" id="9799991at2"/>
<dbReference type="EMBL" id="OUUY01000064">
    <property type="protein sequence ID" value="SPQ00254.1"/>
    <property type="molecule type" value="Genomic_DNA"/>
</dbReference>
<protein>
    <recommendedName>
        <fullName evidence="4">Inner membrane protein YjcH</fullName>
    </recommendedName>
</protein>
<dbReference type="GO" id="GO:0005886">
    <property type="term" value="C:plasma membrane"/>
    <property type="evidence" value="ECO:0007669"/>
    <property type="project" value="TreeGrafter"/>
</dbReference>
<feature type="transmembrane region" description="Helical" evidence="1">
    <location>
        <begin position="24"/>
        <end position="45"/>
    </location>
</feature>
<proteinExistence type="predicted"/>
<name>A0A2U3QFS2_9BACT</name>
<keyword evidence="1" id="KW-1133">Transmembrane helix</keyword>
<dbReference type="PANTHER" id="PTHR38598">
    <property type="entry name" value="INNER MEMBRANE PROTEIN YJCH"/>
    <property type="match status" value="1"/>
</dbReference>
<dbReference type="InterPro" id="IPR052959">
    <property type="entry name" value="Inner_membrane_assoc"/>
</dbReference>
<evidence type="ECO:0008006" key="4">
    <source>
        <dbReference type="Google" id="ProtNLM"/>
    </source>
</evidence>
<dbReference type="Proteomes" id="UP000245125">
    <property type="component" value="Unassembled WGS sequence"/>
</dbReference>
<keyword evidence="1" id="KW-0812">Transmembrane</keyword>
<dbReference type="AlphaFoldDB" id="A0A2U3QFS2"/>
<evidence type="ECO:0000256" key="1">
    <source>
        <dbReference type="SAM" id="Phobius"/>
    </source>
</evidence>
<feature type="transmembrane region" description="Helical" evidence="1">
    <location>
        <begin position="65"/>
        <end position="86"/>
    </location>
</feature>
<keyword evidence="1" id="KW-0472">Membrane</keyword>
<organism evidence="2 3">
    <name type="scientific">Candidatus Sulfobium mesophilum</name>
    <dbReference type="NCBI Taxonomy" id="2016548"/>
    <lineage>
        <taxon>Bacteria</taxon>
        <taxon>Pseudomonadati</taxon>
        <taxon>Nitrospirota</taxon>
        <taxon>Nitrospiria</taxon>
        <taxon>Nitrospirales</taxon>
        <taxon>Nitrospiraceae</taxon>
        <taxon>Candidatus Sulfobium</taxon>
    </lineage>
</organism>
<accession>A0A2U3QFS2</accession>
<evidence type="ECO:0000313" key="3">
    <source>
        <dbReference type="Proteomes" id="UP000245125"/>
    </source>
</evidence>
<keyword evidence="3" id="KW-1185">Reference proteome</keyword>